<keyword evidence="2" id="KW-1185">Reference proteome</keyword>
<reference evidence="1 2" key="1">
    <citation type="journal article" date="2020" name="Cell">
        <title>Large-Scale Comparative Analyses of Tick Genomes Elucidate Their Genetic Diversity and Vector Capacities.</title>
        <authorList>
            <consortium name="Tick Genome and Microbiome Consortium (TIGMIC)"/>
            <person name="Jia N."/>
            <person name="Wang J."/>
            <person name="Shi W."/>
            <person name="Du L."/>
            <person name="Sun Y."/>
            <person name="Zhan W."/>
            <person name="Jiang J.F."/>
            <person name="Wang Q."/>
            <person name="Zhang B."/>
            <person name="Ji P."/>
            <person name="Bell-Sakyi L."/>
            <person name="Cui X.M."/>
            <person name="Yuan T.T."/>
            <person name="Jiang B.G."/>
            <person name="Yang W.F."/>
            <person name="Lam T.T."/>
            <person name="Chang Q.C."/>
            <person name="Ding S.J."/>
            <person name="Wang X.J."/>
            <person name="Zhu J.G."/>
            <person name="Ruan X.D."/>
            <person name="Zhao L."/>
            <person name="Wei J.T."/>
            <person name="Ye R.Z."/>
            <person name="Que T.C."/>
            <person name="Du C.H."/>
            <person name="Zhou Y.H."/>
            <person name="Cheng J.X."/>
            <person name="Dai P.F."/>
            <person name="Guo W.B."/>
            <person name="Han X.H."/>
            <person name="Huang E.J."/>
            <person name="Li L.F."/>
            <person name="Wei W."/>
            <person name="Gao Y.C."/>
            <person name="Liu J.Z."/>
            <person name="Shao H.Z."/>
            <person name="Wang X."/>
            <person name="Wang C.C."/>
            <person name="Yang T.C."/>
            <person name="Huo Q.B."/>
            <person name="Li W."/>
            <person name="Chen H.Y."/>
            <person name="Chen S.E."/>
            <person name="Zhou L.G."/>
            <person name="Ni X.B."/>
            <person name="Tian J.H."/>
            <person name="Sheng Y."/>
            <person name="Liu T."/>
            <person name="Pan Y.S."/>
            <person name="Xia L.Y."/>
            <person name="Li J."/>
            <person name="Zhao F."/>
            <person name="Cao W.C."/>
        </authorList>
    </citation>
    <scope>NUCLEOTIDE SEQUENCE [LARGE SCALE GENOMIC DNA]</scope>
    <source>
        <strain evidence="1">Iper-2018</strain>
    </source>
</reference>
<evidence type="ECO:0000313" key="2">
    <source>
        <dbReference type="Proteomes" id="UP000805193"/>
    </source>
</evidence>
<proteinExistence type="predicted"/>
<evidence type="ECO:0000313" key="1">
    <source>
        <dbReference type="EMBL" id="KAG0413607.1"/>
    </source>
</evidence>
<gene>
    <name evidence="1" type="ORF">HPB47_009260</name>
</gene>
<dbReference type="Proteomes" id="UP000805193">
    <property type="component" value="Unassembled WGS sequence"/>
</dbReference>
<comment type="caution">
    <text evidence="1">The sequence shown here is derived from an EMBL/GenBank/DDBJ whole genome shotgun (WGS) entry which is preliminary data.</text>
</comment>
<organism evidence="1 2">
    <name type="scientific">Ixodes persulcatus</name>
    <name type="common">Taiga tick</name>
    <dbReference type="NCBI Taxonomy" id="34615"/>
    <lineage>
        <taxon>Eukaryota</taxon>
        <taxon>Metazoa</taxon>
        <taxon>Ecdysozoa</taxon>
        <taxon>Arthropoda</taxon>
        <taxon>Chelicerata</taxon>
        <taxon>Arachnida</taxon>
        <taxon>Acari</taxon>
        <taxon>Parasitiformes</taxon>
        <taxon>Ixodida</taxon>
        <taxon>Ixodoidea</taxon>
        <taxon>Ixodidae</taxon>
        <taxon>Ixodinae</taxon>
        <taxon>Ixodes</taxon>
    </lineage>
</organism>
<name>A0AC60P2S6_IXOPE</name>
<protein>
    <submittedName>
        <fullName evidence="1">Uncharacterized protein</fullName>
    </submittedName>
</protein>
<dbReference type="EMBL" id="JABSTQ010011246">
    <property type="protein sequence ID" value="KAG0413607.1"/>
    <property type="molecule type" value="Genomic_DNA"/>
</dbReference>
<accession>A0AC60P2S6</accession>
<sequence>MLKVLDRDVLAYLNVQYGRVTKRFQRADFVKLSENTGAPQATNEQTRSTSCAQVHYSPFPSYPFPNSIDLEDCLFVNIWSPVDENTDAFRPVVVVLAGGNFNAGGSGDNEFYDGSNMAALWNQVVVIPNYRVGLFGFLNELAVNVSENVGITDQQLLTILRAVQVHAHTRPVERTNVNYALQHGNTRTAHDHDTRQKRQVHIGETSVLRTPTTPTGPNLLHVCSNQIREKRGAAHAQCRQQRHRSDAPYGSQSCAFDSTCRVPPSPLFAEIRSREEPYQVSCSKVDALSPPRASNARRCYSPNSVTERVPEVVIHRQKKTTDRRPFSKHWQAATAAAATKGDPVRAAQSALRTSPAQHSKTRMDNSRNFPPNGAKVLPRPALVITK</sequence>